<organism evidence="1">
    <name type="scientific">Desulfatirhabdium butyrativorans</name>
    <dbReference type="NCBI Taxonomy" id="340467"/>
    <lineage>
        <taxon>Bacteria</taxon>
        <taxon>Pseudomonadati</taxon>
        <taxon>Thermodesulfobacteriota</taxon>
        <taxon>Desulfobacteria</taxon>
        <taxon>Desulfobacterales</taxon>
        <taxon>Desulfatirhabdiaceae</taxon>
        <taxon>Desulfatirhabdium</taxon>
    </lineage>
</organism>
<sequence>MNSLRTLIRMMSYILGRHPDAYGLVPDENGFIRMRHLLHALHEEEGYRHIREVDILEVVHQQGKSLFEVRDGWIRALDHEQLPNIQECSQPPKILYTCVRRKGYETVLFEGIRPTAFRYVWLVSNSERAYRLGRRIDPKPVVIAVHTKTAMDEGSRIMIMGELYLSPFLPKGSLMGPSLEKVIQQEKGDSPTKKDKSVPEDIGGFRIDLDTLHEHRFPVSKSGRKKRIEWKNQRRKATCEVDMP</sequence>
<dbReference type="SUPFAM" id="SSF56399">
    <property type="entry name" value="ADP-ribosylation"/>
    <property type="match status" value="1"/>
</dbReference>
<name>A0A7C4RR75_9BACT</name>
<evidence type="ECO:0000313" key="1">
    <source>
        <dbReference type="EMBL" id="HGU32116.1"/>
    </source>
</evidence>
<dbReference type="Gene3D" id="3.20.170.30">
    <property type="match status" value="1"/>
</dbReference>
<dbReference type="InterPro" id="IPR042080">
    <property type="entry name" value="RNA_2'-PTrans_N"/>
</dbReference>
<dbReference type="Pfam" id="PF01885">
    <property type="entry name" value="PTS_2-RNA"/>
    <property type="match status" value="1"/>
</dbReference>
<accession>A0A7C4RR75</accession>
<dbReference type="AlphaFoldDB" id="A0A7C4RR75"/>
<gene>
    <name evidence="1" type="ORF">ENS29_04585</name>
</gene>
<evidence type="ECO:0008006" key="2">
    <source>
        <dbReference type="Google" id="ProtNLM"/>
    </source>
</evidence>
<dbReference type="InterPro" id="IPR042081">
    <property type="entry name" value="RNA_2'-PTrans_C"/>
</dbReference>
<reference evidence="1" key="1">
    <citation type="journal article" date="2020" name="mSystems">
        <title>Genome- and Community-Level Interaction Insights into Carbon Utilization and Element Cycling Functions of Hydrothermarchaeota in Hydrothermal Sediment.</title>
        <authorList>
            <person name="Zhou Z."/>
            <person name="Liu Y."/>
            <person name="Xu W."/>
            <person name="Pan J."/>
            <person name="Luo Z.H."/>
            <person name="Li M."/>
        </authorList>
    </citation>
    <scope>NUCLEOTIDE SEQUENCE [LARGE SCALE GENOMIC DNA]</scope>
    <source>
        <strain evidence="1">SpSt-477</strain>
    </source>
</reference>
<dbReference type="InterPro" id="IPR002745">
    <property type="entry name" value="Ptrans_KptA/Tpt1"/>
</dbReference>
<comment type="caution">
    <text evidence="1">The sequence shown here is derived from an EMBL/GenBank/DDBJ whole genome shotgun (WGS) entry which is preliminary data.</text>
</comment>
<dbReference type="EMBL" id="DSUH01000103">
    <property type="protein sequence ID" value="HGU32116.1"/>
    <property type="molecule type" value="Genomic_DNA"/>
</dbReference>
<protein>
    <recommendedName>
        <fullName evidence="2">RNA 2'-phosphotransferase</fullName>
    </recommendedName>
</protein>
<proteinExistence type="predicted"/>
<dbReference type="GO" id="GO:0016740">
    <property type="term" value="F:transferase activity"/>
    <property type="evidence" value="ECO:0007669"/>
    <property type="project" value="InterPro"/>
</dbReference>
<dbReference type="Gene3D" id="1.10.10.970">
    <property type="entry name" value="RNA 2'-phosphotransferase, Tpt1/KptA family, N-terminal domain"/>
    <property type="match status" value="1"/>
</dbReference>